<dbReference type="PANTHER" id="PTHR45527:SF1">
    <property type="entry name" value="FATTY ACID SYNTHASE"/>
    <property type="match status" value="1"/>
</dbReference>
<comment type="cofactor">
    <cofactor evidence="1">
        <name>pantetheine 4'-phosphate</name>
        <dbReference type="ChEBI" id="CHEBI:47942"/>
    </cofactor>
</comment>
<keyword evidence="2" id="KW-0596">Phosphopantetheine</keyword>
<name>A0ABW3DGX7_9ACTN</name>
<reference evidence="7" key="1">
    <citation type="journal article" date="2019" name="Int. J. Syst. Evol. Microbiol.">
        <title>The Global Catalogue of Microorganisms (GCM) 10K type strain sequencing project: providing services to taxonomists for standard genome sequencing and annotation.</title>
        <authorList>
            <consortium name="The Broad Institute Genomics Platform"/>
            <consortium name="The Broad Institute Genome Sequencing Center for Infectious Disease"/>
            <person name="Wu L."/>
            <person name="Ma J."/>
        </authorList>
    </citation>
    <scope>NUCLEOTIDE SEQUENCE [LARGE SCALE GENOMIC DNA]</scope>
    <source>
        <strain evidence="7">CCUG 62974</strain>
    </source>
</reference>
<keyword evidence="3" id="KW-0597">Phosphoprotein</keyword>
<dbReference type="Gene3D" id="3.30.300.30">
    <property type="match status" value="1"/>
</dbReference>
<dbReference type="PROSITE" id="PS00012">
    <property type="entry name" value="PHOSPHOPANTETHEINE"/>
    <property type="match status" value="1"/>
</dbReference>
<dbReference type="SMART" id="SM00823">
    <property type="entry name" value="PKS_PP"/>
    <property type="match status" value="1"/>
</dbReference>
<dbReference type="InterPro" id="IPR036736">
    <property type="entry name" value="ACP-like_sf"/>
</dbReference>
<evidence type="ECO:0000256" key="4">
    <source>
        <dbReference type="SAM" id="MobiDB-lite"/>
    </source>
</evidence>
<gene>
    <name evidence="6" type="ORF">ACFQ08_00955</name>
</gene>
<dbReference type="SUPFAM" id="SSF52777">
    <property type="entry name" value="CoA-dependent acyltransferases"/>
    <property type="match status" value="2"/>
</dbReference>
<feature type="region of interest" description="Disordered" evidence="4">
    <location>
        <begin position="69"/>
        <end position="94"/>
    </location>
</feature>
<dbReference type="InterPro" id="IPR023213">
    <property type="entry name" value="CAT-like_dom_sf"/>
</dbReference>
<dbReference type="InterPro" id="IPR045851">
    <property type="entry name" value="AMP-bd_C_sf"/>
</dbReference>
<feature type="domain" description="Carrier" evidence="5">
    <location>
        <begin position="95"/>
        <end position="172"/>
    </location>
</feature>
<dbReference type="Gene3D" id="3.30.559.10">
    <property type="entry name" value="Chloramphenicol acetyltransferase-like domain"/>
    <property type="match status" value="1"/>
</dbReference>
<dbReference type="Pfam" id="PF13193">
    <property type="entry name" value="AMP-binding_C"/>
    <property type="match status" value="1"/>
</dbReference>
<dbReference type="InterPro" id="IPR020806">
    <property type="entry name" value="PKS_PP-bd"/>
</dbReference>
<dbReference type="SUPFAM" id="SSF56801">
    <property type="entry name" value="Acetyl-CoA synthetase-like"/>
    <property type="match status" value="1"/>
</dbReference>
<comment type="caution">
    <text evidence="6">The sequence shown here is derived from an EMBL/GenBank/DDBJ whole genome shotgun (WGS) entry which is preliminary data.</text>
</comment>
<dbReference type="Gene3D" id="1.10.1200.10">
    <property type="entry name" value="ACP-like"/>
    <property type="match status" value="1"/>
</dbReference>
<dbReference type="EMBL" id="JBHTHX010000009">
    <property type="protein sequence ID" value="MFD0883136.1"/>
    <property type="molecule type" value="Genomic_DNA"/>
</dbReference>
<dbReference type="Proteomes" id="UP001597024">
    <property type="component" value="Unassembled WGS sequence"/>
</dbReference>
<dbReference type="PANTHER" id="PTHR45527">
    <property type="entry name" value="NONRIBOSOMAL PEPTIDE SYNTHETASE"/>
    <property type="match status" value="1"/>
</dbReference>
<dbReference type="InterPro" id="IPR001242">
    <property type="entry name" value="Condensation_dom"/>
</dbReference>
<keyword evidence="7" id="KW-1185">Reference proteome</keyword>
<evidence type="ECO:0000259" key="5">
    <source>
        <dbReference type="PROSITE" id="PS50075"/>
    </source>
</evidence>
<dbReference type="PROSITE" id="PS50075">
    <property type="entry name" value="CARRIER"/>
    <property type="match status" value="1"/>
</dbReference>
<dbReference type="Gene3D" id="3.30.559.30">
    <property type="entry name" value="Nonribosomal peptide synthetase, condensation domain"/>
    <property type="match status" value="1"/>
</dbReference>
<accession>A0ABW3DGX7</accession>
<dbReference type="SUPFAM" id="SSF47336">
    <property type="entry name" value="ACP-like"/>
    <property type="match status" value="1"/>
</dbReference>
<proteinExistence type="predicted"/>
<evidence type="ECO:0000313" key="6">
    <source>
        <dbReference type="EMBL" id="MFD0883136.1"/>
    </source>
</evidence>
<dbReference type="Pfam" id="PF00550">
    <property type="entry name" value="PP-binding"/>
    <property type="match status" value="1"/>
</dbReference>
<dbReference type="InterPro" id="IPR025110">
    <property type="entry name" value="AMP-bd_C"/>
</dbReference>
<dbReference type="InterPro" id="IPR009081">
    <property type="entry name" value="PP-bd_ACP"/>
</dbReference>
<evidence type="ECO:0000256" key="2">
    <source>
        <dbReference type="ARBA" id="ARBA00022450"/>
    </source>
</evidence>
<evidence type="ECO:0000256" key="3">
    <source>
        <dbReference type="ARBA" id="ARBA00022553"/>
    </source>
</evidence>
<organism evidence="6 7">
    <name type="scientific">Streptosporangium algeriense</name>
    <dbReference type="NCBI Taxonomy" id="1682748"/>
    <lineage>
        <taxon>Bacteria</taxon>
        <taxon>Bacillati</taxon>
        <taxon>Actinomycetota</taxon>
        <taxon>Actinomycetes</taxon>
        <taxon>Streptosporangiales</taxon>
        <taxon>Streptosporangiaceae</taxon>
        <taxon>Streptosporangium</taxon>
    </lineage>
</organism>
<dbReference type="Pfam" id="PF00668">
    <property type="entry name" value="Condensation"/>
    <property type="match status" value="1"/>
</dbReference>
<dbReference type="CDD" id="cd19531">
    <property type="entry name" value="LCL_NRPS-like"/>
    <property type="match status" value="1"/>
</dbReference>
<evidence type="ECO:0000313" key="7">
    <source>
        <dbReference type="Proteomes" id="UP001597024"/>
    </source>
</evidence>
<sequence>METVLRAQPGVRDAAAGLREYQHGDQRLIAYIVPTGDPRPDSDELRTALARTLPDYMVPVTYVTLDALPTTPNGKLDREALPTPEQQGTGPDHISPRDPVEQVLAELFAKVLGVDAHRVGVHDNFFELGGHSLLATRLIAHIRSVLLVTLSPREVFERPTVAGLAGLTRDDHGRAPLPQIRRADRDGALPLSSGQERLWFMEQLRPGVPLHNMHWGGRLYGELDAAALRAALDDVVARHEILRTVFPTRRGRPEQLVLDTLEVPWDVQDARDWSESTVKAHVEEAVRAPFDLAEGPLLRSLLLRVGAREHLLVLAVHHVVFDAWSLGILLRELAHHYRARVDRVEPALPAMLLQYADFAAWQRSWLAGKPAAEQLRYWQNRLADAPKALELPTHRPRPAIQSHHGGYELVTVPADVMSRLREVCEREGVTLFMTLLTGFKIVLAWHAGVTDIVVGTPIANRNRVELESLIGFLVNTLPLRTDLAGDPTIGELLGRVRETCLDAYANQDLPFEQIVRKVAPGRDRSRAPVIQVMFAMAHMEGREPEFPGLTIEPLDISLEISRLDMSFIVGESASGLDVGVEYNVALFDQATIARILQDYGVVLRALADWPTERHLSDLMSLVAAR</sequence>
<protein>
    <submittedName>
        <fullName evidence="6">Condensation domain-containing protein</fullName>
    </submittedName>
</protein>
<dbReference type="InterPro" id="IPR006162">
    <property type="entry name" value="Ppantetheine_attach_site"/>
</dbReference>
<evidence type="ECO:0000256" key="1">
    <source>
        <dbReference type="ARBA" id="ARBA00001957"/>
    </source>
</evidence>